<name>A0A2B8B4B5_9PROT</name>
<comment type="caution">
    <text evidence="4">The sequence shown here is derived from an EMBL/GenBank/DDBJ whole genome shotgun (WGS) entry which is preliminary data.</text>
</comment>
<dbReference type="InterPro" id="IPR002645">
    <property type="entry name" value="STAS_dom"/>
</dbReference>
<dbReference type="EMBL" id="PDKW01000043">
    <property type="protein sequence ID" value="PGH53546.1"/>
    <property type="molecule type" value="Genomic_DNA"/>
</dbReference>
<dbReference type="InterPro" id="IPR003658">
    <property type="entry name" value="Anti-sigma_ant"/>
</dbReference>
<evidence type="ECO:0000256" key="2">
    <source>
        <dbReference type="RuleBase" id="RU003749"/>
    </source>
</evidence>
<dbReference type="InterPro" id="IPR036513">
    <property type="entry name" value="STAS_dom_sf"/>
</dbReference>
<accession>A0A2B8B4B5</accession>
<sequence>MHIAERTENGVTVLHPVGRIDSGSTGEFERVLMSAIGDEGTRIVVDMAQLAYISSAGLRSLLVAAKAARAKRGSIVLSAMAPNIREMFDVSGFSSLFQIHADAAAAVAAVGG</sequence>
<protein>
    <recommendedName>
        <fullName evidence="2">Anti-sigma factor antagonist</fullName>
    </recommendedName>
</protein>
<comment type="similarity">
    <text evidence="1 2">Belongs to the anti-sigma-factor antagonist family.</text>
</comment>
<organism evidence="4 5">
    <name type="scientific">Azospirillum palustre</name>
    <dbReference type="NCBI Taxonomy" id="2044885"/>
    <lineage>
        <taxon>Bacteria</taxon>
        <taxon>Pseudomonadati</taxon>
        <taxon>Pseudomonadota</taxon>
        <taxon>Alphaproteobacteria</taxon>
        <taxon>Rhodospirillales</taxon>
        <taxon>Azospirillaceae</taxon>
        <taxon>Azospirillum</taxon>
    </lineage>
</organism>
<dbReference type="Proteomes" id="UP000225379">
    <property type="component" value="Unassembled WGS sequence"/>
</dbReference>
<dbReference type="PROSITE" id="PS50801">
    <property type="entry name" value="STAS"/>
    <property type="match status" value="1"/>
</dbReference>
<dbReference type="SUPFAM" id="SSF52091">
    <property type="entry name" value="SpoIIaa-like"/>
    <property type="match status" value="1"/>
</dbReference>
<keyword evidence="5" id="KW-1185">Reference proteome</keyword>
<dbReference type="RefSeq" id="WP_098739610.1">
    <property type="nucleotide sequence ID" value="NZ_PDKW01000043.1"/>
</dbReference>
<dbReference type="Gene3D" id="3.30.750.24">
    <property type="entry name" value="STAS domain"/>
    <property type="match status" value="1"/>
</dbReference>
<reference evidence="5" key="1">
    <citation type="submission" date="2017-10" db="EMBL/GenBank/DDBJ databases">
        <authorList>
            <person name="Kravchenko I.K."/>
            <person name="Grouzdev D.S."/>
        </authorList>
    </citation>
    <scope>NUCLEOTIDE SEQUENCE [LARGE SCALE GENOMIC DNA]</scope>
    <source>
        <strain evidence="5">B2</strain>
    </source>
</reference>
<evidence type="ECO:0000313" key="5">
    <source>
        <dbReference type="Proteomes" id="UP000225379"/>
    </source>
</evidence>
<dbReference type="GO" id="GO:0043856">
    <property type="term" value="F:anti-sigma factor antagonist activity"/>
    <property type="evidence" value="ECO:0007669"/>
    <property type="project" value="InterPro"/>
</dbReference>
<evidence type="ECO:0000259" key="3">
    <source>
        <dbReference type="PROSITE" id="PS50801"/>
    </source>
</evidence>
<evidence type="ECO:0000313" key="4">
    <source>
        <dbReference type="EMBL" id="PGH53546.1"/>
    </source>
</evidence>
<dbReference type="PANTHER" id="PTHR33495">
    <property type="entry name" value="ANTI-SIGMA FACTOR ANTAGONIST TM_1081-RELATED-RELATED"/>
    <property type="match status" value="1"/>
</dbReference>
<proteinExistence type="inferred from homology"/>
<dbReference type="NCBIfam" id="TIGR00377">
    <property type="entry name" value="ant_ant_sig"/>
    <property type="match status" value="1"/>
</dbReference>
<feature type="domain" description="STAS" evidence="3">
    <location>
        <begin position="1"/>
        <end position="110"/>
    </location>
</feature>
<evidence type="ECO:0000256" key="1">
    <source>
        <dbReference type="ARBA" id="ARBA00009013"/>
    </source>
</evidence>
<dbReference type="AlphaFoldDB" id="A0A2B8B4B5"/>
<gene>
    <name evidence="4" type="ORF">CRT60_27110</name>
</gene>
<dbReference type="Pfam" id="PF01740">
    <property type="entry name" value="STAS"/>
    <property type="match status" value="1"/>
</dbReference>
<dbReference type="CDD" id="cd07043">
    <property type="entry name" value="STAS_anti-anti-sigma_factors"/>
    <property type="match status" value="1"/>
</dbReference>
<dbReference type="PANTHER" id="PTHR33495:SF2">
    <property type="entry name" value="ANTI-SIGMA FACTOR ANTAGONIST TM_1081-RELATED"/>
    <property type="match status" value="1"/>
</dbReference>
<dbReference type="OrthoDB" id="280847at2"/>